<dbReference type="RefSeq" id="XP_004352149.1">
    <property type="nucleotide sequence ID" value="XM_004352097.1"/>
</dbReference>
<proteinExistence type="predicted"/>
<evidence type="ECO:0000256" key="1">
    <source>
        <dbReference type="SAM" id="SignalP"/>
    </source>
</evidence>
<evidence type="ECO:0000313" key="3">
    <source>
        <dbReference type="Proteomes" id="UP000007797"/>
    </source>
</evidence>
<evidence type="ECO:0000313" key="2">
    <source>
        <dbReference type="EMBL" id="EGG15824.1"/>
    </source>
</evidence>
<dbReference type="KEGG" id="dfa:DFA_09493"/>
<dbReference type="AlphaFoldDB" id="F4Q7S4"/>
<organism evidence="2 3">
    <name type="scientific">Cavenderia fasciculata</name>
    <name type="common">Slime mold</name>
    <name type="synonym">Dictyostelium fasciculatum</name>
    <dbReference type="NCBI Taxonomy" id="261658"/>
    <lineage>
        <taxon>Eukaryota</taxon>
        <taxon>Amoebozoa</taxon>
        <taxon>Evosea</taxon>
        <taxon>Eumycetozoa</taxon>
        <taxon>Dictyostelia</taxon>
        <taxon>Acytosteliales</taxon>
        <taxon>Cavenderiaceae</taxon>
        <taxon>Cavenderia</taxon>
    </lineage>
</organism>
<protein>
    <submittedName>
        <fullName evidence="2">Uncharacterized protein</fullName>
    </submittedName>
</protein>
<feature type="signal peptide" evidence="1">
    <location>
        <begin position="1"/>
        <end position="24"/>
    </location>
</feature>
<accession>F4Q7S4</accession>
<keyword evidence="1" id="KW-0732">Signal</keyword>
<gene>
    <name evidence="2" type="ORF">DFA_09493</name>
</gene>
<dbReference type="GeneID" id="14867991"/>
<feature type="chain" id="PRO_5003313795" evidence="1">
    <location>
        <begin position="25"/>
        <end position="124"/>
    </location>
</feature>
<dbReference type="EMBL" id="GL883025">
    <property type="protein sequence ID" value="EGG15824.1"/>
    <property type="molecule type" value="Genomic_DNA"/>
</dbReference>
<dbReference type="Proteomes" id="UP000007797">
    <property type="component" value="Unassembled WGS sequence"/>
</dbReference>
<sequence length="124" mass="14136">MKHQLDHFILKIFVTLQLVTMKASTTITIMTDEGLSKVNGLAQIKPPQIVSRYGEYNIEFESSPISLRGADFWNKKVVPVISAYLERGGRRYFLPKGSVHCESNDSYLLVRMVFSEPPMYPLPL</sequence>
<reference evidence="3" key="1">
    <citation type="journal article" date="2011" name="Genome Res.">
        <title>Phylogeny-wide analysis of social amoeba genomes highlights ancient origins for complex intercellular communication.</title>
        <authorList>
            <person name="Heidel A.J."/>
            <person name="Lawal H.M."/>
            <person name="Felder M."/>
            <person name="Schilde C."/>
            <person name="Helps N.R."/>
            <person name="Tunggal B."/>
            <person name="Rivero F."/>
            <person name="John U."/>
            <person name="Schleicher M."/>
            <person name="Eichinger L."/>
            <person name="Platzer M."/>
            <person name="Noegel A.A."/>
            <person name="Schaap P."/>
            <person name="Gloeckner G."/>
        </authorList>
    </citation>
    <scope>NUCLEOTIDE SEQUENCE [LARGE SCALE GENOMIC DNA]</scope>
    <source>
        <strain evidence="3">SH3</strain>
    </source>
</reference>
<keyword evidence="3" id="KW-1185">Reference proteome</keyword>
<name>F4Q7S4_CACFS</name>